<dbReference type="InterPro" id="IPR029044">
    <property type="entry name" value="Nucleotide-diphossugar_trans"/>
</dbReference>
<organism evidence="10 11">
    <name type="scientific">Paraburkholderia bengalensis</name>
    <dbReference type="NCBI Taxonomy" id="2747562"/>
    <lineage>
        <taxon>Bacteria</taxon>
        <taxon>Pseudomonadati</taxon>
        <taxon>Pseudomonadota</taxon>
        <taxon>Betaproteobacteria</taxon>
        <taxon>Burkholderiales</taxon>
        <taxon>Burkholderiaceae</taxon>
        <taxon>Paraburkholderia</taxon>
    </lineage>
</organism>
<comment type="subcellular location">
    <subcellularLocation>
        <location evidence="1">Membrane</location>
        <topology evidence="1">Multi-pass membrane protein</topology>
    </subcellularLocation>
</comment>
<evidence type="ECO:0000313" key="11">
    <source>
        <dbReference type="Proteomes" id="UP001386437"/>
    </source>
</evidence>
<keyword evidence="6 9" id="KW-0812">Transmembrane</keyword>
<name>A0ABU8ITQ7_9BURK</name>
<reference evidence="10 11" key="1">
    <citation type="journal article" date="2022" name="Arch. Microbiol.">
        <title>Paraburkholderia bengalensis sp. nov. isolated from roots of Oryza sativa, IR64.</title>
        <authorList>
            <person name="Nag P."/>
            <person name="Mondal N."/>
            <person name="Sarkar J."/>
            <person name="Das S."/>
        </authorList>
    </citation>
    <scope>NUCLEOTIDE SEQUENCE [LARGE SCALE GENOMIC DNA]</scope>
    <source>
        <strain evidence="10 11">IR64_4_BI</strain>
    </source>
</reference>
<dbReference type="Proteomes" id="UP001386437">
    <property type="component" value="Unassembled WGS sequence"/>
</dbReference>
<evidence type="ECO:0000256" key="9">
    <source>
        <dbReference type="SAM" id="Phobius"/>
    </source>
</evidence>
<feature type="transmembrane region" description="Helical" evidence="9">
    <location>
        <begin position="344"/>
        <end position="364"/>
    </location>
</feature>
<protein>
    <submittedName>
        <fullName evidence="10">Bacteriohopanetetrol glucosamine biosynthesis glycosyltransferase HpnI</fullName>
    </submittedName>
</protein>
<dbReference type="RefSeq" id="WP_336599131.1">
    <property type="nucleotide sequence ID" value="NZ_JACFYJ010000027.1"/>
</dbReference>
<dbReference type="EMBL" id="JACFYJ010000027">
    <property type="protein sequence ID" value="MEI5998990.1"/>
    <property type="molecule type" value="Genomic_DNA"/>
</dbReference>
<dbReference type="SUPFAM" id="SSF53448">
    <property type="entry name" value="Nucleotide-diphospho-sugar transferases"/>
    <property type="match status" value="1"/>
</dbReference>
<dbReference type="InterPro" id="IPR017835">
    <property type="entry name" value="Hopen-assoc_HpnI"/>
</dbReference>
<feature type="transmembrane region" description="Helical" evidence="9">
    <location>
        <begin position="6"/>
        <end position="32"/>
    </location>
</feature>
<comment type="pathway">
    <text evidence="2">Lipid metabolism; sphingolipid metabolism.</text>
</comment>
<comment type="pathway">
    <text evidence="3">Sphingolipid metabolism.</text>
</comment>
<evidence type="ECO:0000256" key="8">
    <source>
        <dbReference type="ARBA" id="ARBA00023136"/>
    </source>
</evidence>
<evidence type="ECO:0000256" key="1">
    <source>
        <dbReference type="ARBA" id="ARBA00004141"/>
    </source>
</evidence>
<dbReference type="CDD" id="cd02520">
    <property type="entry name" value="Glucosylceramide_synthase"/>
    <property type="match status" value="1"/>
</dbReference>
<keyword evidence="4" id="KW-0328">Glycosyltransferase</keyword>
<evidence type="ECO:0000256" key="2">
    <source>
        <dbReference type="ARBA" id="ARBA00004760"/>
    </source>
</evidence>
<evidence type="ECO:0000256" key="5">
    <source>
        <dbReference type="ARBA" id="ARBA00022679"/>
    </source>
</evidence>
<dbReference type="InterPro" id="IPR025993">
    <property type="entry name" value="Ceramide_glucosylTrfase"/>
</dbReference>
<dbReference type="PANTHER" id="PTHR12726">
    <property type="entry name" value="CERAMIDE GLUCOSYLTRANSFERASE"/>
    <property type="match status" value="1"/>
</dbReference>
<sequence length="393" mass="42825">MLADGALHALAYLLGLFAIFGIVYTIVAAAIAGPFFSRRSPKCEPLCKQYPSVTVLKPLSGMEAALLRNLRSFCEQDYPGPVQYLFGVHDAHDPALEVVKQLQRLYPHAHITTVANGDMHGSNRKVSNLINMLPAATHDLFVFADSDVTVGPDYLSRVVGELQVEGVGLVTCAYVGVQEPGLWSRLSARAVDYQFLPGVMMGLRSGLAQPCFGQTIAMRRQTLDSIGGLRPFSSLLAEDHAIGAAVRENGQKVVVPGFVVGHACQESTAAKLIEHELRWSRTIRRIDPLGHAGSALSYPVAWATLAVLCGGPRMSFIALLIASLGVRAFLQLRIDMILRRPVRGLWLLPLWDLMAFAILCQSFLSSRVVWRGFSFTVDGQGLLKVEQSRSSAD</sequence>
<keyword evidence="5" id="KW-0808">Transferase</keyword>
<keyword evidence="8 9" id="KW-0472">Membrane</keyword>
<evidence type="ECO:0000256" key="4">
    <source>
        <dbReference type="ARBA" id="ARBA00022676"/>
    </source>
</evidence>
<proteinExistence type="predicted"/>
<keyword evidence="7 9" id="KW-1133">Transmembrane helix</keyword>
<dbReference type="Pfam" id="PF13506">
    <property type="entry name" value="Glyco_transf_21"/>
    <property type="match status" value="1"/>
</dbReference>
<dbReference type="PANTHER" id="PTHR12726:SF0">
    <property type="entry name" value="CERAMIDE GLUCOSYLTRANSFERASE"/>
    <property type="match status" value="1"/>
</dbReference>
<evidence type="ECO:0000256" key="3">
    <source>
        <dbReference type="ARBA" id="ARBA00004991"/>
    </source>
</evidence>
<keyword evidence="11" id="KW-1185">Reference proteome</keyword>
<comment type="caution">
    <text evidence="10">The sequence shown here is derived from an EMBL/GenBank/DDBJ whole genome shotgun (WGS) entry which is preliminary data.</text>
</comment>
<accession>A0ABU8ITQ7</accession>
<dbReference type="NCBIfam" id="TIGR03472">
    <property type="entry name" value="HpnI"/>
    <property type="match status" value="1"/>
</dbReference>
<gene>
    <name evidence="10" type="primary">hpnI</name>
    <name evidence="10" type="ORF">H3V53_17785</name>
</gene>
<evidence type="ECO:0000313" key="10">
    <source>
        <dbReference type="EMBL" id="MEI5998990.1"/>
    </source>
</evidence>
<evidence type="ECO:0000256" key="7">
    <source>
        <dbReference type="ARBA" id="ARBA00022989"/>
    </source>
</evidence>
<dbReference type="Gene3D" id="3.90.550.10">
    <property type="entry name" value="Spore Coat Polysaccharide Biosynthesis Protein SpsA, Chain A"/>
    <property type="match status" value="1"/>
</dbReference>
<evidence type="ECO:0000256" key="6">
    <source>
        <dbReference type="ARBA" id="ARBA00022692"/>
    </source>
</evidence>